<evidence type="ECO:0000313" key="3">
    <source>
        <dbReference type="Proteomes" id="UP001489004"/>
    </source>
</evidence>
<dbReference type="InterPro" id="IPR003613">
    <property type="entry name" value="Ubox_domain"/>
</dbReference>
<evidence type="ECO:0000313" key="2">
    <source>
        <dbReference type="EMBL" id="KAK9815803.1"/>
    </source>
</evidence>
<accession>A0AAW1Q4L5</accession>
<comment type="caution">
    <text evidence="2">The sequence shown here is derived from an EMBL/GenBank/DDBJ whole genome shotgun (WGS) entry which is preliminary data.</text>
</comment>
<dbReference type="CDD" id="cd16664">
    <property type="entry name" value="RING-Ubox_PUB"/>
    <property type="match status" value="1"/>
</dbReference>
<dbReference type="SMART" id="SM00504">
    <property type="entry name" value="Ubox"/>
    <property type="match status" value="1"/>
</dbReference>
<name>A0AAW1Q4L5_9CHLO</name>
<dbReference type="InterPro" id="IPR045210">
    <property type="entry name" value="RING-Ubox_PUB"/>
</dbReference>
<proteinExistence type="predicted"/>
<dbReference type="PROSITE" id="PS51698">
    <property type="entry name" value="U_BOX"/>
    <property type="match status" value="1"/>
</dbReference>
<sequence>MQAARAAAVQTAAILLWSGAAFGVIALDRAFLVAFNGIELVLQASWFLGRALPEAATDVLGGLVDHISSAWASTKRLVHATILAVLYQALHYLNYRMPKTITPVEVDEGGQPIPPYEFLCPISGEMMRDPVMLLTGHTYELAAISQWLEGGHQTCPMTNQQLHWRINNQAFAVRNHALRILIDGWVRENCNGRDPRQKHKQREAPGIPATDSVVCFRTVPHSSVRRSP</sequence>
<keyword evidence="3" id="KW-1185">Reference proteome</keyword>
<dbReference type="Gene3D" id="3.30.40.10">
    <property type="entry name" value="Zinc/RING finger domain, C3HC4 (zinc finger)"/>
    <property type="match status" value="1"/>
</dbReference>
<protein>
    <recommendedName>
        <fullName evidence="1">U-box domain-containing protein</fullName>
    </recommendedName>
</protein>
<dbReference type="SUPFAM" id="SSF57850">
    <property type="entry name" value="RING/U-box"/>
    <property type="match status" value="1"/>
</dbReference>
<dbReference type="GO" id="GO:0016567">
    <property type="term" value="P:protein ubiquitination"/>
    <property type="evidence" value="ECO:0007669"/>
    <property type="project" value="InterPro"/>
</dbReference>
<feature type="domain" description="U-box" evidence="1">
    <location>
        <begin position="113"/>
        <end position="192"/>
    </location>
</feature>
<organism evidence="2 3">
    <name type="scientific">[Myrmecia] bisecta</name>
    <dbReference type="NCBI Taxonomy" id="41462"/>
    <lineage>
        <taxon>Eukaryota</taxon>
        <taxon>Viridiplantae</taxon>
        <taxon>Chlorophyta</taxon>
        <taxon>core chlorophytes</taxon>
        <taxon>Trebouxiophyceae</taxon>
        <taxon>Trebouxiales</taxon>
        <taxon>Trebouxiaceae</taxon>
        <taxon>Myrmecia</taxon>
    </lineage>
</organism>
<dbReference type="AlphaFoldDB" id="A0AAW1Q4L5"/>
<dbReference type="InterPro" id="IPR013083">
    <property type="entry name" value="Znf_RING/FYVE/PHD"/>
</dbReference>
<gene>
    <name evidence="2" type="ORF">WJX72_009760</name>
</gene>
<dbReference type="EMBL" id="JALJOR010000006">
    <property type="protein sequence ID" value="KAK9815803.1"/>
    <property type="molecule type" value="Genomic_DNA"/>
</dbReference>
<dbReference type="PANTHER" id="PTHR22849:SF164">
    <property type="entry name" value="U-BOX DOMAIN-CONTAINING PROTEIN"/>
    <property type="match status" value="1"/>
</dbReference>
<evidence type="ECO:0000259" key="1">
    <source>
        <dbReference type="PROSITE" id="PS51698"/>
    </source>
</evidence>
<dbReference type="Proteomes" id="UP001489004">
    <property type="component" value="Unassembled WGS sequence"/>
</dbReference>
<dbReference type="InterPro" id="IPR045185">
    <property type="entry name" value="PUB22/23/24-like"/>
</dbReference>
<dbReference type="PANTHER" id="PTHR22849">
    <property type="entry name" value="WDSAM1 PROTEIN"/>
    <property type="match status" value="1"/>
</dbReference>
<dbReference type="GO" id="GO:0061630">
    <property type="term" value="F:ubiquitin protein ligase activity"/>
    <property type="evidence" value="ECO:0007669"/>
    <property type="project" value="InterPro"/>
</dbReference>
<reference evidence="2 3" key="1">
    <citation type="journal article" date="2024" name="Nat. Commun.">
        <title>Phylogenomics reveals the evolutionary origins of lichenization in chlorophyte algae.</title>
        <authorList>
            <person name="Puginier C."/>
            <person name="Libourel C."/>
            <person name="Otte J."/>
            <person name="Skaloud P."/>
            <person name="Haon M."/>
            <person name="Grisel S."/>
            <person name="Petersen M."/>
            <person name="Berrin J.G."/>
            <person name="Delaux P.M."/>
            <person name="Dal Grande F."/>
            <person name="Keller J."/>
        </authorList>
    </citation>
    <scope>NUCLEOTIDE SEQUENCE [LARGE SCALE GENOMIC DNA]</scope>
    <source>
        <strain evidence="2 3">SAG 2043</strain>
    </source>
</reference>
<dbReference type="Pfam" id="PF04564">
    <property type="entry name" value="U-box"/>
    <property type="match status" value="1"/>
</dbReference>